<evidence type="ECO:0000313" key="3">
    <source>
        <dbReference type="Proteomes" id="UP000815677"/>
    </source>
</evidence>
<dbReference type="Proteomes" id="UP000815677">
    <property type="component" value="Unassembled WGS sequence"/>
</dbReference>
<name>A0ABQ0LLS0_MYCCL</name>
<gene>
    <name evidence="2" type="ORF">MCHLO_09141</name>
</gene>
<accession>A0ABQ0LLS0</accession>
<dbReference type="EMBL" id="DF847547">
    <property type="protein sequence ID" value="GAT52053.1"/>
    <property type="molecule type" value="Genomic_DNA"/>
</dbReference>
<proteinExistence type="predicted"/>
<keyword evidence="3" id="KW-1185">Reference proteome</keyword>
<sequence length="315" mass="34237">MALPSPGEPAHGQKTAPILGEEQSLLFAALETTLARALAISNALQLAGEPSPAYPTVILTHLDALRQRAGLRQPTTTTPTYASAAAKPAPTMPSADHRSATKPSAAEHSRPEPATAPLTTPRKPKRKNSHHRPTRRGYQRLIVRWLGTPPDPSSASLDDICTRIGAALGDYRIITGSSWTPAKNLALYVRAPYTAAQLLLRSDEILDGLGQLWQIEDDALLELDSPWSNVVVRNVPVDAYLDGWLRMWDQLDALGYPRSDICAIRPMVKNGILEGSGLKMASFKISFRDAALASRMVTEGVALYDAYCRVVPYRG</sequence>
<protein>
    <submittedName>
        <fullName evidence="2">Uncharacterized protein</fullName>
    </submittedName>
</protein>
<evidence type="ECO:0000313" key="2">
    <source>
        <dbReference type="EMBL" id="GAT52053.1"/>
    </source>
</evidence>
<feature type="compositionally biased region" description="Basic and acidic residues" evidence="1">
    <location>
        <begin position="95"/>
        <end position="111"/>
    </location>
</feature>
<feature type="compositionally biased region" description="Basic residues" evidence="1">
    <location>
        <begin position="122"/>
        <end position="135"/>
    </location>
</feature>
<organism evidence="2 3">
    <name type="scientific">Mycena chlorophos</name>
    <name type="common">Agaric fungus</name>
    <name type="synonym">Agaricus chlorophos</name>
    <dbReference type="NCBI Taxonomy" id="658473"/>
    <lineage>
        <taxon>Eukaryota</taxon>
        <taxon>Fungi</taxon>
        <taxon>Dikarya</taxon>
        <taxon>Basidiomycota</taxon>
        <taxon>Agaricomycotina</taxon>
        <taxon>Agaricomycetes</taxon>
        <taxon>Agaricomycetidae</taxon>
        <taxon>Agaricales</taxon>
        <taxon>Marasmiineae</taxon>
        <taxon>Mycenaceae</taxon>
        <taxon>Mycena</taxon>
    </lineage>
</organism>
<feature type="region of interest" description="Disordered" evidence="1">
    <location>
        <begin position="71"/>
        <end position="135"/>
    </location>
</feature>
<feature type="compositionally biased region" description="Low complexity" evidence="1">
    <location>
        <begin position="74"/>
        <end position="94"/>
    </location>
</feature>
<reference evidence="2" key="1">
    <citation type="submission" date="2014-09" db="EMBL/GenBank/DDBJ databases">
        <title>Genome sequence of the luminous mushroom Mycena chlorophos for searching fungal bioluminescence genes.</title>
        <authorList>
            <person name="Tanaka Y."/>
            <person name="Kasuga D."/>
            <person name="Oba Y."/>
            <person name="Hase S."/>
            <person name="Sato K."/>
            <person name="Oba Y."/>
            <person name="Sakakibara Y."/>
        </authorList>
    </citation>
    <scope>NUCLEOTIDE SEQUENCE</scope>
</reference>
<evidence type="ECO:0000256" key="1">
    <source>
        <dbReference type="SAM" id="MobiDB-lite"/>
    </source>
</evidence>